<comment type="caution">
    <text evidence="1">The sequence shown here is derived from an EMBL/GenBank/DDBJ whole genome shotgun (WGS) entry which is preliminary data.</text>
</comment>
<sequence>MSSRHFSSGRFLNPYATKTASKKKMHFRIFDLFHPPSLSVNEHQTTLWIPAPESYFERAKIFFDDVRYMKGNDYENLKINFLLFFLFDGLLDHVRRGVHLTSYIIRLMNTYSHILDPSDEPEQTAKPERLWSLFSTPQAYASNRICKIKLELPPKDVHRVQFFLAEQKQRNSYIELTVEELIALLFIEFISNLKENDSAEEYQQFVDALVNRLEDYL</sequence>
<name>A0ABW0K445_9BACL</name>
<organism evidence="1 2">
    <name type="scientific">Paenibacillus aestuarii</name>
    <dbReference type="NCBI Taxonomy" id="516965"/>
    <lineage>
        <taxon>Bacteria</taxon>
        <taxon>Bacillati</taxon>
        <taxon>Bacillota</taxon>
        <taxon>Bacilli</taxon>
        <taxon>Bacillales</taxon>
        <taxon>Paenibacillaceae</taxon>
        <taxon>Paenibacillus</taxon>
    </lineage>
</organism>
<dbReference type="RefSeq" id="WP_270885932.1">
    <property type="nucleotide sequence ID" value="NZ_JAQFVF010000092.1"/>
</dbReference>
<dbReference type="Proteomes" id="UP001596044">
    <property type="component" value="Unassembled WGS sequence"/>
</dbReference>
<evidence type="ECO:0000313" key="1">
    <source>
        <dbReference type="EMBL" id="MFC5447831.1"/>
    </source>
</evidence>
<gene>
    <name evidence="1" type="ORF">ACFPOG_06145</name>
</gene>
<proteinExistence type="predicted"/>
<evidence type="ECO:0000313" key="2">
    <source>
        <dbReference type="Proteomes" id="UP001596044"/>
    </source>
</evidence>
<accession>A0ABW0K445</accession>
<protein>
    <submittedName>
        <fullName evidence="1">Uncharacterized protein</fullName>
    </submittedName>
</protein>
<reference evidence="2" key="1">
    <citation type="journal article" date="2019" name="Int. J. Syst. Evol. Microbiol.">
        <title>The Global Catalogue of Microorganisms (GCM) 10K type strain sequencing project: providing services to taxonomists for standard genome sequencing and annotation.</title>
        <authorList>
            <consortium name="The Broad Institute Genomics Platform"/>
            <consortium name="The Broad Institute Genome Sequencing Center for Infectious Disease"/>
            <person name="Wu L."/>
            <person name="Ma J."/>
        </authorList>
    </citation>
    <scope>NUCLEOTIDE SEQUENCE [LARGE SCALE GENOMIC DNA]</scope>
    <source>
        <strain evidence="2">KACC 11904</strain>
    </source>
</reference>
<keyword evidence="2" id="KW-1185">Reference proteome</keyword>
<dbReference type="EMBL" id="JBHSMJ010000009">
    <property type="protein sequence ID" value="MFC5447831.1"/>
    <property type="molecule type" value="Genomic_DNA"/>
</dbReference>